<dbReference type="STRING" id="349741.Amuc_1156"/>
<feature type="chain" id="PRO_5002781322" description="Flagellar assembly protein H" evidence="1">
    <location>
        <begin position="25"/>
        <end position="70"/>
    </location>
</feature>
<dbReference type="AlphaFoldDB" id="B2UR96"/>
<dbReference type="HOGENOM" id="CLU_2748766_0_0_0"/>
<dbReference type="KEGG" id="amu:Amuc_1156"/>
<accession>B2UR96</accession>
<evidence type="ECO:0008006" key="4">
    <source>
        <dbReference type="Google" id="ProtNLM"/>
    </source>
</evidence>
<organism evidence="2 3">
    <name type="scientific">Akkermansia muciniphila (strain ATCC BAA-835 / DSM 22959 / JCM 33894 / BCRC 81048 / CCUG 64013 / CIP 107961 / Muc)</name>
    <dbReference type="NCBI Taxonomy" id="349741"/>
    <lineage>
        <taxon>Bacteria</taxon>
        <taxon>Pseudomonadati</taxon>
        <taxon>Verrucomicrobiota</taxon>
        <taxon>Verrucomicrobiia</taxon>
        <taxon>Verrucomicrobiales</taxon>
        <taxon>Akkermansiaceae</taxon>
        <taxon>Akkermansia</taxon>
    </lineage>
</organism>
<name>B2UR96_AKKM8</name>
<keyword evidence="1" id="KW-0732">Signal</keyword>
<reference evidence="3" key="1">
    <citation type="journal article" date="2011" name="PLoS ONE">
        <title>The genome of Akkermansia muciniphila, a dedicated intestinal mucin degrader, and its use in exploring intestinal metagenomes.</title>
        <authorList>
            <person name="van Passel M.W."/>
            <person name="Kant R."/>
            <person name="Zoetendal E.G."/>
            <person name="Plugge C.M."/>
            <person name="Derrien M."/>
            <person name="Malfatti S.A."/>
            <person name="Chain P.S."/>
            <person name="Woyke T."/>
            <person name="Palva A."/>
            <person name="de Vos W.M."/>
            <person name="Smidt H."/>
        </authorList>
    </citation>
    <scope>NUCLEOTIDE SEQUENCE [LARGE SCALE GENOMIC DNA]</scope>
    <source>
        <strain evidence="3">ATCC BAA-835 / DSM 22959 / JCM 33894 / BCRC 81048 / CCUG 64013 / CIP 107961 / Muc</strain>
    </source>
</reference>
<feature type="signal peptide" evidence="1">
    <location>
        <begin position="1"/>
        <end position="24"/>
    </location>
</feature>
<protein>
    <recommendedName>
        <fullName evidence="4">Flagellar assembly protein H</fullName>
    </recommendedName>
</protein>
<dbReference type="Proteomes" id="UP000001031">
    <property type="component" value="Chromosome"/>
</dbReference>
<dbReference type="PaxDb" id="349741-Amuc_1156"/>
<evidence type="ECO:0000256" key="1">
    <source>
        <dbReference type="SAM" id="SignalP"/>
    </source>
</evidence>
<gene>
    <name evidence="2" type="ordered locus">Amuc_1156</name>
</gene>
<dbReference type="EMBL" id="CP001071">
    <property type="protein sequence ID" value="ACD04981.1"/>
    <property type="molecule type" value="Genomic_DNA"/>
</dbReference>
<proteinExistence type="predicted"/>
<sequence>MNKLIIPAIIGIFGLAPGTVTANAAESTTASFSVQILKKKPEALKYGLKHGLKKGLKHGLKKGRINGGKK</sequence>
<evidence type="ECO:0000313" key="2">
    <source>
        <dbReference type="EMBL" id="ACD04981.1"/>
    </source>
</evidence>
<keyword evidence="3" id="KW-1185">Reference proteome</keyword>
<evidence type="ECO:0000313" key="3">
    <source>
        <dbReference type="Proteomes" id="UP000001031"/>
    </source>
</evidence>